<feature type="transmembrane region" description="Helical" evidence="1">
    <location>
        <begin position="15"/>
        <end position="38"/>
    </location>
</feature>
<evidence type="ECO:0000256" key="1">
    <source>
        <dbReference type="SAM" id="Phobius"/>
    </source>
</evidence>
<evidence type="ECO:0000313" key="2">
    <source>
        <dbReference type="EMBL" id="KAG6785284.1"/>
    </source>
</evidence>
<organism evidence="2 3">
    <name type="scientific">Populus tomentosa</name>
    <name type="common">Chinese white poplar</name>
    <dbReference type="NCBI Taxonomy" id="118781"/>
    <lineage>
        <taxon>Eukaryota</taxon>
        <taxon>Viridiplantae</taxon>
        <taxon>Streptophyta</taxon>
        <taxon>Embryophyta</taxon>
        <taxon>Tracheophyta</taxon>
        <taxon>Spermatophyta</taxon>
        <taxon>Magnoliopsida</taxon>
        <taxon>eudicotyledons</taxon>
        <taxon>Gunneridae</taxon>
        <taxon>Pentapetalae</taxon>
        <taxon>rosids</taxon>
        <taxon>fabids</taxon>
        <taxon>Malpighiales</taxon>
        <taxon>Salicaceae</taxon>
        <taxon>Saliceae</taxon>
        <taxon>Populus</taxon>
    </lineage>
</organism>
<dbReference type="EMBL" id="JAAWWB010000004">
    <property type="protein sequence ID" value="KAG6785284.1"/>
    <property type="molecule type" value="Genomic_DNA"/>
</dbReference>
<name>A0A8X8DCW2_POPTO</name>
<evidence type="ECO:0000313" key="3">
    <source>
        <dbReference type="Proteomes" id="UP000886885"/>
    </source>
</evidence>
<keyword evidence="1" id="KW-1133">Transmembrane helix</keyword>
<protein>
    <submittedName>
        <fullName evidence="2">Uncharacterized protein</fullName>
    </submittedName>
</protein>
<keyword evidence="3" id="KW-1185">Reference proteome</keyword>
<dbReference type="AlphaFoldDB" id="A0A8X8DCW2"/>
<sequence>MVSYKYIDITLTLQVLLFLVSFLPLVIFLSLEFSFLLCKRIIHIQWLRSSYSRRTSPKAQQRRRGMALQENVLRWFKNNEPGFTSFDAVLPCFSAGIFKEMTSSGLCELGQSGFVLWSSKLILRKCHSFFDPDGEIQWVCRHWREAANNVVYGLVKNSYIWTWMYNF</sequence>
<keyword evidence="1" id="KW-0472">Membrane</keyword>
<accession>A0A8X8DCW2</accession>
<keyword evidence="1" id="KW-0812">Transmembrane</keyword>
<dbReference type="Proteomes" id="UP000886885">
    <property type="component" value="Chromosome 2D"/>
</dbReference>
<comment type="caution">
    <text evidence="2">The sequence shown here is derived from an EMBL/GenBank/DDBJ whole genome shotgun (WGS) entry which is preliminary data.</text>
</comment>
<gene>
    <name evidence="2" type="ORF">POTOM_011014</name>
</gene>
<proteinExistence type="predicted"/>
<reference evidence="2" key="1">
    <citation type="journal article" date="2020" name="bioRxiv">
        <title>Hybrid origin of Populus tomentosa Carr. identified through genome sequencing and phylogenomic analysis.</title>
        <authorList>
            <person name="An X."/>
            <person name="Gao K."/>
            <person name="Chen Z."/>
            <person name="Li J."/>
            <person name="Yang X."/>
            <person name="Yang X."/>
            <person name="Zhou J."/>
            <person name="Guo T."/>
            <person name="Zhao T."/>
            <person name="Huang S."/>
            <person name="Miao D."/>
            <person name="Khan W.U."/>
            <person name="Rao P."/>
            <person name="Ye M."/>
            <person name="Lei B."/>
            <person name="Liao W."/>
            <person name="Wang J."/>
            <person name="Ji L."/>
            <person name="Li Y."/>
            <person name="Guo B."/>
            <person name="Mustafa N.S."/>
            <person name="Li S."/>
            <person name="Yun Q."/>
            <person name="Keller S.R."/>
            <person name="Mao J."/>
            <person name="Zhang R."/>
            <person name="Strauss S.H."/>
        </authorList>
    </citation>
    <scope>NUCLEOTIDE SEQUENCE</scope>
    <source>
        <strain evidence="2">GM15</strain>
        <tissue evidence="2">Leaf</tissue>
    </source>
</reference>